<protein>
    <recommendedName>
        <fullName evidence="1">NAD-dependent epimerase/dehydratase domain-containing protein</fullName>
    </recommendedName>
</protein>
<sequence>MTSLRALFIGGTGTISSACVQRAVEAGFDVTILNRGVGTSWSPHSAAKVLTADIRDVQAVREVLGRQTFDVVADFIAFLPEHVRADIELFTGITGQYLFISSASAYQTPPARLPIVESTPLRNPQWQYSRDKIACEDELVRAYRETGFPMTIVRPSHTYARTSVPLIGDRTALQRMRNGLPVIVHGDGTSLWTLTHHHDFAVAFTGLLANPQAIGDSFHITSDEVLSWNQVYTMLATALGVQPRLVHVPSHVIAQELPHFGPGLLGDKAHSMVFDNSKIKAVVPGFCATIPFARGAREIAEWNAAQPDGFGLDEDLSAAFDALAERFGDPAQ</sequence>
<keyword evidence="3" id="KW-1185">Reference proteome</keyword>
<dbReference type="EMBL" id="BONY01000001">
    <property type="protein sequence ID" value="GIH02170.1"/>
    <property type="molecule type" value="Genomic_DNA"/>
</dbReference>
<organism evidence="2 3">
    <name type="scientific">Rhizocola hellebori</name>
    <dbReference type="NCBI Taxonomy" id="1392758"/>
    <lineage>
        <taxon>Bacteria</taxon>
        <taxon>Bacillati</taxon>
        <taxon>Actinomycetota</taxon>
        <taxon>Actinomycetes</taxon>
        <taxon>Micromonosporales</taxon>
        <taxon>Micromonosporaceae</taxon>
        <taxon>Rhizocola</taxon>
    </lineage>
</organism>
<dbReference type="InterPro" id="IPR036291">
    <property type="entry name" value="NAD(P)-bd_dom_sf"/>
</dbReference>
<gene>
    <name evidence="2" type="ORF">Rhe02_02370</name>
</gene>
<dbReference type="SUPFAM" id="SSF51735">
    <property type="entry name" value="NAD(P)-binding Rossmann-fold domains"/>
    <property type="match status" value="1"/>
</dbReference>
<dbReference type="InterPro" id="IPR001509">
    <property type="entry name" value="Epimerase_deHydtase"/>
</dbReference>
<feature type="domain" description="NAD-dependent epimerase/dehydratase" evidence="1">
    <location>
        <begin position="7"/>
        <end position="215"/>
    </location>
</feature>
<accession>A0A8J3VCW9</accession>
<comment type="caution">
    <text evidence="2">The sequence shown here is derived from an EMBL/GenBank/DDBJ whole genome shotgun (WGS) entry which is preliminary data.</text>
</comment>
<name>A0A8J3VCW9_9ACTN</name>
<evidence type="ECO:0000313" key="3">
    <source>
        <dbReference type="Proteomes" id="UP000612899"/>
    </source>
</evidence>
<proteinExistence type="predicted"/>
<evidence type="ECO:0000313" key="2">
    <source>
        <dbReference type="EMBL" id="GIH02170.1"/>
    </source>
</evidence>
<evidence type="ECO:0000259" key="1">
    <source>
        <dbReference type="Pfam" id="PF01370"/>
    </source>
</evidence>
<dbReference type="PANTHER" id="PTHR43245">
    <property type="entry name" value="BIFUNCTIONAL POLYMYXIN RESISTANCE PROTEIN ARNA"/>
    <property type="match status" value="1"/>
</dbReference>
<dbReference type="Pfam" id="PF01370">
    <property type="entry name" value="Epimerase"/>
    <property type="match status" value="1"/>
</dbReference>
<dbReference type="AlphaFoldDB" id="A0A8J3VCW9"/>
<reference evidence="2" key="1">
    <citation type="submission" date="2021-01" db="EMBL/GenBank/DDBJ databases">
        <title>Whole genome shotgun sequence of Rhizocola hellebori NBRC 109834.</title>
        <authorList>
            <person name="Komaki H."/>
            <person name="Tamura T."/>
        </authorList>
    </citation>
    <scope>NUCLEOTIDE SEQUENCE</scope>
    <source>
        <strain evidence="2">NBRC 109834</strain>
    </source>
</reference>
<dbReference type="RefSeq" id="WP_203906098.1">
    <property type="nucleotide sequence ID" value="NZ_BONY01000001.1"/>
</dbReference>
<dbReference type="PROSITE" id="PS51257">
    <property type="entry name" value="PROKAR_LIPOPROTEIN"/>
    <property type="match status" value="1"/>
</dbReference>
<dbReference type="Gene3D" id="3.40.50.720">
    <property type="entry name" value="NAD(P)-binding Rossmann-like Domain"/>
    <property type="match status" value="1"/>
</dbReference>
<dbReference type="InterPro" id="IPR050177">
    <property type="entry name" value="Lipid_A_modif_metabolic_enz"/>
</dbReference>
<dbReference type="Proteomes" id="UP000612899">
    <property type="component" value="Unassembled WGS sequence"/>
</dbReference>